<dbReference type="PANTHER" id="PTHR12526">
    <property type="entry name" value="GLYCOSYLTRANSFERASE"/>
    <property type="match status" value="1"/>
</dbReference>
<dbReference type="Proteomes" id="UP000076404">
    <property type="component" value="Chromosome"/>
</dbReference>
<organism evidence="2 3">
    <name type="scientific">Gemmatimonas phototrophica</name>
    <dbReference type="NCBI Taxonomy" id="1379270"/>
    <lineage>
        <taxon>Bacteria</taxon>
        <taxon>Pseudomonadati</taxon>
        <taxon>Gemmatimonadota</taxon>
        <taxon>Gemmatimonadia</taxon>
        <taxon>Gemmatimonadales</taxon>
        <taxon>Gemmatimonadaceae</taxon>
        <taxon>Gemmatimonas</taxon>
    </lineage>
</organism>
<evidence type="ECO:0000313" key="2">
    <source>
        <dbReference type="EMBL" id="AMW06256.1"/>
    </source>
</evidence>
<name>A0A143BMF1_9BACT</name>
<feature type="domain" description="Glycosyltransferase subfamily 4-like N-terminal" evidence="1">
    <location>
        <begin position="17"/>
        <end position="150"/>
    </location>
</feature>
<gene>
    <name evidence="2" type="ORF">GEMMAAP_18660</name>
</gene>
<dbReference type="EMBL" id="CP011454">
    <property type="protein sequence ID" value="AMW06256.1"/>
    <property type="molecule type" value="Genomic_DNA"/>
</dbReference>
<sequence length="373" mass="41096">MHICLMCIEFFGDSIYGGFGRATRFIGRELARRGVQVSVVVSRRSPDRPDCYELDGMTVHQVAPSRADQALRLFRTIRADVYHSQDTSMLTALARLACPRAAHVVTFRDPMDRLDWQIETDHAGMPKAGWWTYKQFIGNPLVTRAVRKADGRYGAAEFIGPKAQVIFGLPDTPALLPSPVDLPPVVVPKASCPTVCWVGRWEGRKRIEQFFELAAANPHVTCIAVGGARDAQRDAALRAQYGGLPNLQMPGVLDQFSNPAWSRVMGESWVLVNTSLREGLPTTFLEAAAHRTAVLSVTDPDHFASAYGARAEEGQMQSALAWLLADERWRARGEAGYAYVAERFAVEPAMQAHLAAYATAMAQADARLARAVR</sequence>
<evidence type="ECO:0000259" key="1">
    <source>
        <dbReference type="Pfam" id="PF13579"/>
    </source>
</evidence>
<dbReference type="Pfam" id="PF13692">
    <property type="entry name" value="Glyco_trans_1_4"/>
    <property type="match status" value="1"/>
</dbReference>
<dbReference type="OrthoDB" id="9775208at2"/>
<dbReference type="KEGG" id="gph:GEMMAAP_18660"/>
<proteinExistence type="predicted"/>
<dbReference type="Gene3D" id="3.40.50.2000">
    <property type="entry name" value="Glycogen Phosphorylase B"/>
    <property type="match status" value="2"/>
</dbReference>
<dbReference type="Pfam" id="PF13579">
    <property type="entry name" value="Glyco_trans_4_4"/>
    <property type="match status" value="1"/>
</dbReference>
<reference evidence="2 3" key="2">
    <citation type="journal article" date="2016" name="Environ. Microbiol. Rep.">
        <title>Metagenomic evidence for the presence of phototrophic Gemmatimonadetes bacteria in diverse environments.</title>
        <authorList>
            <person name="Zeng Y."/>
            <person name="Baumbach J."/>
            <person name="Barbosa E.G."/>
            <person name="Azevedo V."/>
            <person name="Zhang C."/>
            <person name="Koblizek M."/>
        </authorList>
    </citation>
    <scope>NUCLEOTIDE SEQUENCE [LARGE SCALE GENOMIC DNA]</scope>
    <source>
        <strain evidence="2 3">AP64</strain>
    </source>
</reference>
<protein>
    <recommendedName>
        <fullName evidence="1">Glycosyltransferase subfamily 4-like N-terminal domain-containing protein</fullName>
    </recommendedName>
</protein>
<keyword evidence="3" id="KW-1185">Reference proteome</keyword>
<dbReference type="SUPFAM" id="SSF53756">
    <property type="entry name" value="UDP-Glycosyltransferase/glycogen phosphorylase"/>
    <property type="match status" value="1"/>
</dbReference>
<dbReference type="InterPro" id="IPR028098">
    <property type="entry name" value="Glyco_trans_4-like_N"/>
</dbReference>
<evidence type="ECO:0000313" key="3">
    <source>
        <dbReference type="Proteomes" id="UP000076404"/>
    </source>
</evidence>
<dbReference type="CDD" id="cd03801">
    <property type="entry name" value="GT4_PimA-like"/>
    <property type="match status" value="1"/>
</dbReference>
<dbReference type="RefSeq" id="WP_075071572.1">
    <property type="nucleotide sequence ID" value="NZ_CP011454.1"/>
</dbReference>
<reference evidence="2 3" key="1">
    <citation type="journal article" date="2014" name="Proc. Natl. Acad. Sci. U.S.A.">
        <title>Functional type 2 photosynthetic reaction centers found in the rare bacterial phylum Gemmatimonadetes.</title>
        <authorList>
            <person name="Zeng Y."/>
            <person name="Feng F."/>
            <person name="Medova H."/>
            <person name="Dean J."/>
            <person name="Koblizek M."/>
        </authorList>
    </citation>
    <scope>NUCLEOTIDE SEQUENCE [LARGE SCALE GENOMIC DNA]</scope>
    <source>
        <strain evidence="2 3">AP64</strain>
    </source>
</reference>
<dbReference type="AlphaFoldDB" id="A0A143BMF1"/>
<dbReference type="STRING" id="1379270.GEMMAAP_18660"/>
<accession>A0A143BMF1</accession>
<dbReference type="GO" id="GO:0016757">
    <property type="term" value="F:glycosyltransferase activity"/>
    <property type="evidence" value="ECO:0007669"/>
    <property type="project" value="UniProtKB-ARBA"/>
</dbReference>
<dbReference type="eggNOG" id="COG0438">
    <property type="taxonomic scope" value="Bacteria"/>
</dbReference>